<comment type="caution">
    <text evidence="7">The sequence shown here is derived from an EMBL/GenBank/DDBJ whole genome shotgun (WGS) entry which is preliminary data.</text>
</comment>
<dbReference type="Pfam" id="PF00005">
    <property type="entry name" value="ABC_tran"/>
    <property type="match status" value="2"/>
</dbReference>
<dbReference type="EMBL" id="BEGY01000053">
    <property type="protein sequence ID" value="GAX80490.1"/>
    <property type="molecule type" value="Genomic_DNA"/>
</dbReference>
<dbReference type="InterPro" id="IPR003593">
    <property type="entry name" value="AAA+_ATPase"/>
</dbReference>
<name>A0A250XCK8_9CHLO</name>
<proteinExistence type="inferred from homology"/>
<dbReference type="FunFam" id="3.40.50.300:FF:000011">
    <property type="entry name" value="Putative ABC transporter ATP-binding component"/>
    <property type="match status" value="1"/>
</dbReference>
<evidence type="ECO:0000313" key="8">
    <source>
        <dbReference type="Proteomes" id="UP000232323"/>
    </source>
</evidence>
<dbReference type="InterPro" id="IPR032781">
    <property type="entry name" value="ABC_tran_Xtn"/>
</dbReference>
<dbReference type="GO" id="GO:0016887">
    <property type="term" value="F:ATP hydrolysis activity"/>
    <property type="evidence" value="ECO:0007669"/>
    <property type="project" value="InterPro"/>
</dbReference>
<feature type="domain" description="ABC transporter" evidence="6">
    <location>
        <begin position="369"/>
        <end position="593"/>
    </location>
</feature>
<dbReference type="SMART" id="SM00382">
    <property type="entry name" value="AAA"/>
    <property type="match status" value="2"/>
</dbReference>
<dbReference type="PROSITE" id="PS00211">
    <property type="entry name" value="ABC_TRANSPORTER_1"/>
    <property type="match status" value="1"/>
</dbReference>
<dbReference type="OrthoDB" id="2110130at2759"/>
<dbReference type="GO" id="GO:0005524">
    <property type="term" value="F:ATP binding"/>
    <property type="evidence" value="ECO:0007669"/>
    <property type="project" value="UniProtKB-KW"/>
</dbReference>
<evidence type="ECO:0000256" key="1">
    <source>
        <dbReference type="ARBA" id="ARBA00022737"/>
    </source>
</evidence>
<feature type="coiled-coil region" evidence="5">
    <location>
        <begin position="128"/>
        <end position="155"/>
    </location>
</feature>
<keyword evidence="2" id="KW-0547">Nucleotide-binding</keyword>
<evidence type="ECO:0000259" key="6">
    <source>
        <dbReference type="PROSITE" id="PS50893"/>
    </source>
</evidence>
<accession>A0A250XCK8</accession>
<dbReference type="InterPro" id="IPR003439">
    <property type="entry name" value="ABC_transporter-like_ATP-bd"/>
</dbReference>
<evidence type="ECO:0000256" key="5">
    <source>
        <dbReference type="SAM" id="Coils"/>
    </source>
</evidence>
<evidence type="ECO:0000256" key="4">
    <source>
        <dbReference type="ARBA" id="ARBA00061344"/>
    </source>
</evidence>
<dbReference type="InterPro" id="IPR027417">
    <property type="entry name" value="P-loop_NTPase"/>
</dbReference>
<dbReference type="PANTHER" id="PTHR19211">
    <property type="entry name" value="ATP-BINDING TRANSPORT PROTEIN-RELATED"/>
    <property type="match status" value="1"/>
</dbReference>
<organism evidence="7 8">
    <name type="scientific">Chlamydomonas eustigma</name>
    <dbReference type="NCBI Taxonomy" id="1157962"/>
    <lineage>
        <taxon>Eukaryota</taxon>
        <taxon>Viridiplantae</taxon>
        <taxon>Chlorophyta</taxon>
        <taxon>core chlorophytes</taxon>
        <taxon>Chlorophyceae</taxon>
        <taxon>CS clade</taxon>
        <taxon>Chlamydomonadales</taxon>
        <taxon>Chlamydomonadaceae</taxon>
        <taxon>Chlamydomonas</taxon>
    </lineage>
</organism>
<dbReference type="PROSITE" id="PS50893">
    <property type="entry name" value="ABC_TRANSPORTER_2"/>
    <property type="match status" value="2"/>
</dbReference>
<reference evidence="7 8" key="1">
    <citation type="submission" date="2017-08" db="EMBL/GenBank/DDBJ databases">
        <title>Acidophilic green algal genome provides insights into adaptation to an acidic environment.</title>
        <authorList>
            <person name="Hirooka S."/>
            <person name="Hirose Y."/>
            <person name="Kanesaki Y."/>
            <person name="Higuchi S."/>
            <person name="Fujiwara T."/>
            <person name="Onuma R."/>
            <person name="Era A."/>
            <person name="Ohbayashi R."/>
            <person name="Uzuka A."/>
            <person name="Nozaki H."/>
            <person name="Yoshikawa H."/>
            <person name="Miyagishima S.Y."/>
        </authorList>
    </citation>
    <scope>NUCLEOTIDE SEQUENCE [LARGE SCALE GENOMIC DNA]</scope>
    <source>
        <strain evidence="7 8">NIES-2499</strain>
    </source>
</reference>
<feature type="domain" description="ABC transporter" evidence="6">
    <location>
        <begin position="58"/>
        <end position="299"/>
    </location>
</feature>
<dbReference type="FunFam" id="3.40.50.300:FF:000104">
    <property type="entry name" value="ATP-binding cassette sub-family F member 3"/>
    <property type="match status" value="1"/>
</dbReference>
<dbReference type="PANTHER" id="PTHR19211:SF15">
    <property type="entry name" value="ATP-BINDING CASSETTE SUB-FAMILY F MEMBER 2"/>
    <property type="match status" value="1"/>
</dbReference>
<comment type="similarity">
    <text evidence="4">Belongs to the ABC transporter superfamily. ABCF family. EF3 (TC 3.A.1.121) subfamily.</text>
</comment>
<evidence type="ECO:0000256" key="3">
    <source>
        <dbReference type="ARBA" id="ARBA00022840"/>
    </source>
</evidence>
<keyword evidence="1" id="KW-0677">Repeat</keyword>
<evidence type="ECO:0000313" key="7">
    <source>
        <dbReference type="EMBL" id="GAX80490.1"/>
    </source>
</evidence>
<dbReference type="SUPFAM" id="SSF52540">
    <property type="entry name" value="P-loop containing nucleoside triphosphate hydrolases"/>
    <property type="match status" value="2"/>
</dbReference>
<sequence>MAPKVDFKALKAAKDKKKGSNASLAQSESTANLANLNLDEVNRTVTGVLTSKRTAKDIKIDGFSMSLTGAELIQDCTIELTIGRRYGLLGQNGSGKSNFLKCLAAREVPIPEHIDLYHLDSEAEPSDRTALEAVIDHLKNEMERLEALEQSIMEESGPEDERLESIYERLDEIDPNTFEVRAAELLHGLGFSKTMMSRMTKDMSGGWRMRVALARALFAAPTLLLLDEPTNHLDLEACVWLEEYLKNYKKCLVLVSHSQDFLNGVCTNIIWLTHQKLTYYTGNYDTYLKTVAENEVVQMKKYQKEQDDIKHLKEFIASCGTYANLVKQAKSKQKILDKMEADGLTKPVQRERTFQFQFPDCDKLPPPVLPFINVSFAYSGKEEDMLYRNLELSVDCDSRIALVGPNGAGKSTLLKLMTGDLSPTVGVVNRHTHLNIGRYHQHSVDQLDPTKTVLQFFKDTYPNDIATGFSRSEDEWRAFIGKYGISGKMQTTKISHLSDGQQSRIVFAMMCLKKPNLLLLDEPTNHLDIEAIDSLAEAVKKFNGGMVLVSHDFRLIDQVADQIWVCEDGKVEVWKGDIRSYKKKLAKKMGINM</sequence>
<keyword evidence="5" id="KW-0175">Coiled coil</keyword>
<dbReference type="CDD" id="cd03221">
    <property type="entry name" value="ABCF_EF-3"/>
    <property type="match status" value="2"/>
</dbReference>
<dbReference type="Proteomes" id="UP000232323">
    <property type="component" value="Unassembled WGS sequence"/>
</dbReference>
<protein>
    <recommendedName>
        <fullName evidence="6">ABC transporter domain-containing protein</fullName>
    </recommendedName>
</protein>
<dbReference type="InterPro" id="IPR017871">
    <property type="entry name" value="ABC_transporter-like_CS"/>
</dbReference>
<evidence type="ECO:0000256" key="2">
    <source>
        <dbReference type="ARBA" id="ARBA00022741"/>
    </source>
</evidence>
<dbReference type="STRING" id="1157962.A0A250XCK8"/>
<dbReference type="AlphaFoldDB" id="A0A250XCK8"/>
<dbReference type="InterPro" id="IPR050611">
    <property type="entry name" value="ABCF"/>
</dbReference>
<keyword evidence="3" id="KW-0067">ATP-binding</keyword>
<gene>
    <name evidence="7" type="ORF">CEUSTIGMA_g7928.t1</name>
</gene>
<dbReference type="Gene3D" id="3.40.50.300">
    <property type="entry name" value="P-loop containing nucleotide triphosphate hydrolases"/>
    <property type="match status" value="2"/>
</dbReference>
<keyword evidence="8" id="KW-1185">Reference proteome</keyword>
<dbReference type="Pfam" id="PF12848">
    <property type="entry name" value="ABC_tran_Xtn"/>
    <property type="match status" value="1"/>
</dbReference>